<accession>A0A699JC07</accession>
<sequence>KDQQVSKEGRKEEVYGLMARFKSNFADHVGNAAGSVYDVAAEFAMMGISPKAKIEKKGWEVKLVESLAKFDKWKESSKNLAKLINSTMSTRTKLGLGFKEYIGSDEVFDLYTPSVFDPELENREVKSLYERFVKAGEMHEVPLHITRTFMPTSYKSDPEETPVTFGSKSNTSSINTSESNNFVSYDNSDKSLESETYDFASRVLSPKTNDSFSTVDVKILPKSDVKDPSPTNGFPNNFPSGVLKATYVPAASRNRPASIHAGRHIPAGRFNKLAPFPAGRSVPTSWTNHAARLFFRPTTLYFDNVSWLGIYDHISMNEGRWGSAVKSSAELASPEQMATGKDVSNPFMAVMVYQKPLGYFSSSMIHVPRAGLVINPPG</sequence>
<evidence type="ECO:0000256" key="1">
    <source>
        <dbReference type="SAM" id="MobiDB-lite"/>
    </source>
</evidence>
<comment type="caution">
    <text evidence="2">The sequence shown here is derived from an EMBL/GenBank/DDBJ whole genome shotgun (WGS) entry which is preliminary data.</text>
</comment>
<feature type="non-terminal residue" evidence="2">
    <location>
        <position position="1"/>
    </location>
</feature>
<organism evidence="2">
    <name type="scientific">Tanacetum cinerariifolium</name>
    <name type="common">Dalmatian daisy</name>
    <name type="synonym">Chrysanthemum cinerariifolium</name>
    <dbReference type="NCBI Taxonomy" id="118510"/>
    <lineage>
        <taxon>Eukaryota</taxon>
        <taxon>Viridiplantae</taxon>
        <taxon>Streptophyta</taxon>
        <taxon>Embryophyta</taxon>
        <taxon>Tracheophyta</taxon>
        <taxon>Spermatophyta</taxon>
        <taxon>Magnoliopsida</taxon>
        <taxon>eudicotyledons</taxon>
        <taxon>Gunneridae</taxon>
        <taxon>Pentapetalae</taxon>
        <taxon>asterids</taxon>
        <taxon>campanulids</taxon>
        <taxon>Asterales</taxon>
        <taxon>Asteraceae</taxon>
        <taxon>Asteroideae</taxon>
        <taxon>Anthemideae</taxon>
        <taxon>Anthemidinae</taxon>
        <taxon>Tanacetum</taxon>
    </lineage>
</organism>
<evidence type="ECO:0000313" key="2">
    <source>
        <dbReference type="EMBL" id="GFA22125.1"/>
    </source>
</evidence>
<dbReference type="EMBL" id="BKCJ010387877">
    <property type="protein sequence ID" value="GFA22125.1"/>
    <property type="molecule type" value="Genomic_DNA"/>
</dbReference>
<reference evidence="2" key="1">
    <citation type="journal article" date="2019" name="Sci. Rep.">
        <title>Draft genome of Tanacetum cinerariifolium, the natural source of mosquito coil.</title>
        <authorList>
            <person name="Yamashiro T."/>
            <person name="Shiraishi A."/>
            <person name="Satake H."/>
            <person name="Nakayama K."/>
        </authorList>
    </citation>
    <scope>NUCLEOTIDE SEQUENCE</scope>
</reference>
<gene>
    <name evidence="2" type="ORF">Tci_594097</name>
</gene>
<protein>
    <submittedName>
        <fullName evidence="2">Ribonuclease H-like domain, reverse transcriptase, RNA-dependent DNA polymerase</fullName>
    </submittedName>
</protein>
<feature type="compositionally biased region" description="Low complexity" evidence="1">
    <location>
        <begin position="167"/>
        <end position="177"/>
    </location>
</feature>
<dbReference type="AlphaFoldDB" id="A0A699JC07"/>
<keyword evidence="2" id="KW-0695">RNA-directed DNA polymerase</keyword>
<keyword evidence="2" id="KW-0548">Nucleotidyltransferase</keyword>
<proteinExistence type="predicted"/>
<dbReference type="GO" id="GO:0003964">
    <property type="term" value="F:RNA-directed DNA polymerase activity"/>
    <property type="evidence" value="ECO:0007669"/>
    <property type="project" value="UniProtKB-KW"/>
</dbReference>
<name>A0A699JC07_TANCI</name>
<keyword evidence="2" id="KW-0808">Transferase</keyword>
<feature type="region of interest" description="Disordered" evidence="1">
    <location>
        <begin position="152"/>
        <end position="177"/>
    </location>
</feature>